<evidence type="ECO:0000256" key="1">
    <source>
        <dbReference type="SAM" id="MobiDB-lite"/>
    </source>
</evidence>
<dbReference type="AlphaFoldDB" id="A0A4R5QCV3"/>
<protein>
    <submittedName>
        <fullName evidence="2">Uncharacterized protein</fullName>
    </submittedName>
</protein>
<dbReference type="EMBL" id="SMSJ01000028">
    <property type="protein sequence ID" value="TDH60964.1"/>
    <property type="molecule type" value="Genomic_DNA"/>
</dbReference>
<gene>
    <name evidence="2" type="ORF">E2C06_19105</name>
</gene>
<dbReference type="RefSeq" id="WP_133290210.1">
    <property type="nucleotide sequence ID" value="NZ_SMSJ01000028.1"/>
</dbReference>
<comment type="caution">
    <text evidence="2">The sequence shown here is derived from an EMBL/GenBank/DDBJ whole genome shotgun (WGS) entry which is preliminary data.</text>
</comment>
<dbReference type="Proteomes" id="UP000295096">
    <property type="component" value="Unassembled WGS sequence"/>
</dbReference>
<proteinExistence type="predicted"/>
<sequence>MIAPPEEDPNATITCNSPPCFMHELDPAYLGYLGRHEVATLLEDLLAAEWFGTWLETARLRAMLRRHLGRLGEAPTAKPGGDARDPAAASPDGGQDRLTRRVRAALPRLHDDALRRDLADLLGMMDRDVLRRRRDPV</sequence>
<organism evidence="2 3">
    <name type="scientific">Dankookia rubra</name>
    <dbReference type="NCBI Taxonomy" id="1442381"/>
    <lineage>
        <taxon>Bacteria</taxon>
        <taxon>Pseudomonadati</taxon>
        <taxon>Pseudomonadota</taxon>
        <taxon>Alphaproteobacteria</taxon>
        <taxon>Acetobacterales</taxon>
        <taxon>Roseomonadaceae</taxon>
        <taxon>Dankookia</taxon>
    </lineage>
</organism>
<name>A0A4R5QCV3_9PROT</name>
<evidence type="ECO:0000313" key="3">
    <source>
        <dbReference type="Proteomes" id="UP000295096"/>
    </source>
</evidence>
<keyword evidence="3" id="KW-1185">Reference proteome</keyword>
<feature type="region of interest" description="Disordered" evidence="1">
    <location>
        <begin position="72"/>
        <end position="100"/>
    </location>
</feature>
<dbReference type="OrthoDB" id="9801938at2"/>
<evidence type="ECO:0000313" key="2">
    <source>
        <dbReference type="EMBL" id="TDH60964.1"/>
    </source>
</evidence>
<accession>A0A4R5QCV3</accession>
<reference evidence="2 3" key="1">
    <citation type="journal article" date="2016" name="J. Microbiol.">
        <title>Dankookia rubra gen. nov., sp. nov., an alphaproteobacterium isolated from sediment of a shallow stream.</title>
        <authorList>
            <person name="Kim W.H."/>
            <person name="Kim D.H."/>
            <person name="Kang K."/>
            <person name="Ahn T.Y."/>
        </authorList>
    </citation>
    <scope>NUCLEOTIDE SEQUENCE [LARGE SCALE GENOMIC DNA]</scope>
    <source>
        <strain evidence="2 3">JCM30602</strain>
    </source>
</reference>